<dbReference type="KEGG" id="smo:SELMODRAFT_78784"/>
<name>D8QUC5_SELML</name>
<protein>
    <recommendedName>
        <fullName evidence="2">Protein ENHANCED DISEASE RESISTANCE 2 C-terminal domain-containing protein</fullName>
    </recommendedName>
</protein>
<dbReference type="HOGENOM" id="CLU_053956_2_0_1"/>
<dbReference type="OrthoDB" id="9970435at2759"/>
<evidence type="ECO:0000313" key="4">
    <source>
        <dbReference type="Proteomes" id="UP000001514"/>
    </source>
</evidence>
<dbReference type="Gramene" id="EFJ35847">
    <property type="protein sequence ID" value="EFJ35847"/>
    <property type="gene ID" value="SELMODRAFT_78784"/>
</dbReference>
<dbReference type="Pfam" id="PF07059">
    <property type="entry name" value="EDR2_C"/>
    <property type="match status" value="1"/>
</dbReference>
<feature type="non-terminal residue" evidence="3">
    <location>
        <position position="1"/>
    </location>
</feature>
<proteinExistence type="predicted"/>
<dbReference type="AlphaFoldDB" id="D8QUC5"/>
<reference evidence="3 4" key="1">
    <citation type="journal article" date="2011" name="Science">
        <title>The Selaginella genome identifies genetic changes associated with the evolution of vascular plants.</title>
        <authorList>
            <person name="Banks J.A."/>
            <person name="Nishiyama T."/>
            <person name="Hasebe M."/>
            <person name="Bowman J.L."/>
            <person name="Gribskov M."/>
            <person name="dePamphilis C."/>
            <person name="Albert V.A."/>
            <person name="Aono N."/>
            <person name="Aoyama T."/>
            <person name="Ambrose B.A."/>
            <person name="Ashton N.W."/>
            <person name="Axtell M.J."/>
            <person name="Barker E."/>
            <person name="Barker M.S."/>
            <person name="Bennetzen J.L."/>
            <person name="Bonawitz N.D."/>
            <person name="Chapple C."/>
            <person name="Cheng C."/>
            <person name="Correa L.G."/>
            <person name="Dacre M."/>
            <person name="DeBarry J."/>
            <person name="Dreyer I."/>
            <person name="Elias M."/>
            <person name="Engstrom E.M."/>
            <person name="Estelle M."/>
            <person name="Feng L."/>
            <person name="Finet C."/>
            <person name="Floyd S.K."/>
            <person name="Frommer W.B."/>
            <person name="Fujita T."/>
            <person name="Gramzow L."/>
            <person name="Gutensohn M."/>
            <person name="Harholt J."/>
            <person name="Hattori M."/>
            <person name="Heyl A."/>
            <person name="Hirai T."/>
            <person name="Hiwatashi Y."/>
            <person name="Ishikawa M."/>
            <person name="Iwata M."/>
            <person name="Karol K.G."/>
            <person name="Koehler B."/>
            <person name="Kolukisaoglu U."/>
            <person name="Kubo M."/>
            <person name="Kurata T."/>
            <person name="Lalonde S."/>
            <person name="Li K."/>
            <person name="Li Y."/>
            <person name="Litt A."/>
            <person name="Lyons E."/>
            <person name="Manning G."/>
            <person name="Maruyama T."/>
            <person name="Michael T.P."/>
            <person name="Mikami K."/>
            <person name="Miyazaki S."/>
            <person name="Morinaga S."/>
            <person name="Murata T."/>
            <person name="Mueller-Roeber B."/>
            <person name="Nelson D.R."/>
            <person name="Obara M."/>
            <person name="Oguri Y."/>
            <person name="Olmstead R.G."/>
            <person name="Onodera N."/>
            <person name="Petersen B.L."/>
            <person name="Pils B."/>
            <person name="Prigge M."/>
            <person name="Rensing S.A."/>
            <person name="Riano-Pachon D.M."/>
            <person name="Roberts A.W."/>
            <person name="Sato Y."/>
            <person name="Scheller H.V."/>
            <person name="Schulz B."/>
            <person name="Schulz C."/>
            <person name="Shakirov E.V."/>
            <person name="Shibagaki N."/>
            <person name="Shinohara N."/>
            <person name="Shippen D.E."/>
            <person name="Soerensen I."/>
            <person name="Sotooka R."/>
            <person name="Sugimoto N."/>
            <person name="Sugita M."/>
            <person name="Sumikawa N."/>
            <person name="Tanurdzic M."/>
            <person name="Theissen G."/>
            <person name="Ulvskov P."/>
            <person name="Wakazuki S."/>
            <person name="Weng J.K."/>
            <person name="Willats W.W."/>
            <person name="Wipf D."/>
            <person name="Wolf P.G."/>
            <person name="Yang L."/>
            <person name="Zimmer A.D."/>
            <person name="Zhu Q."/>
            <person name="Mitros T."/>
            <person name="Hellsten U."/>
            <person name="Loque D."/>
            <person name="Otillar R."/>
            <person name="Salamov A."/>
            <person name="Schmutz J."/>
            <person name="Shapiro H."/>
            <person name="Lindquist E."/>
            <person name="Lucas S."/>
            <person name="Rokhsar D."/>
            <person name="Grigoriev I.V."/>
        </authorList>
    </citation>
    <scope>NUCLEOTIDE SEQUENCE [LARGE SCALE GENOMIC DNA]</scope>
</reference>
<evidence type="ECO:0000313" key="3">
    <source>
        <dbReference type="EMBL" id="EFJ35847.1"/>
    </source>
</evidence>
<dbReference type="PANTHER" id="PTHR12136:SF101">
    <property type="entry name" value="ENHANCED DISEASE RESISTANCE-LIKE PROTEIN (DUF1336)"/>
    <property type="match status" value="1"/>
</dbReference>
<sequence>GKMGNAADPAWIEQLKRGGALPLTGLDSCFNGWCSPPGDCFRVRGPDYFATKAKIAAGDWLLEPLAVDWIKSSSKIYDVLRHPQSRIAAALGNLDLIPGNSSSILSNSPTSPFVWAFNLQVPSKENYSAIIYFVSHHPFPENTLIDRFLRGDDAFKNSRLKLIANVVQGPWIVKTAVGEQAICVLGRTLTCKYSTAPNFLEVDVDIGSSMVANAIVHLAIGYITSLTVDLAFLIESQHPEELPERILGAVRLGNLELQSAVPLELMSGDSSSNSFPGESSFSSRLWKGFTSLLTPAGQSSTRPDDEDDDDVKDSSS</sequence>
<dbReference type="EMBL" id="GL377567">
    <property type="protein sequence ID" value="EFJ35847.1"/>
    <property type="molecule type" value="Genomic_DNA"/>
</dbReference>
<feature type="domain" description="Protein ENHANCED DISEASE RESISTANCE 2 C-terminal" evidence="2">
    <location>
        <begin position="33"/>
        <end position="255"/>
    </location>
</feature>
<dbReference type="OMA" id="NEDSWIE"/>
<evidence type="ECO:0000259" key="2">
    <source>
        <dbReference type="Pfam" id="PF07059"/>
    </source>
</evidence>
<dbReference type="eggNOG" id="ENOG502QSXQ">
    <property type="taxonomic scope" value="Eukaryota"/>
</dbReference>
<dbReference type="InterPro" id="IPR009769">
    <property type="entry name" value="EDR2_C"/>
</dbReference>
<dbReference type="InterPro" id="IPR045096">
    <property type="entry name" value="EDR2-like"/>
</dbReference>
<feature type="compositionally biased region" description="Acidic residues" evidence="1">
    <location>
        <begin position="304"/>
        <end position="316"/>
    </location>
</feature>
<dbReference type="Proteomes" id="UP000001514">
    <property type="component" value="Unassembled WGS sequence"/>
</dbReference>
<dbReference type="InParanoid" id="D8QUC5"/>
<accession>D8QUC5</accession>
<keyword evidence="4" id="KW-1185">Reference proteome</keyword>
<dbReference type="FunCoup" id="D8QUC5">
    <property type="interactions" value="27"/>
</dbReference>
<organism evidence="4">
    <name type="scientific">Selaginella moellendorffii</name>
    <name type="common">Spikemoss</name>
    <dbReference type="NCBI Taxonomy" id="88036"/>
    <lineage>
        <taxon>Eukaryota</taxon>
        <taxon>Viridiplantae</taxon>
        <taxon>Streptophyta</taxon>
        <taxon>Embryophyta</taxon>
        <taxon>Tracheophyta</taxon>
        <taxon>Lycopodiopsida</taxon>
        <taxon>Selaginellales</taxon>
        <taxon>Selaginellaceae</taxon>
        <taxon>Selaginella</taxon>
    </lineage>
</organism>
<gene>
    <name evidence="3" type="ORF">SELMODRAFT_78784</name>
</gene>
<feature type="region of interest" description="Disordered" evidence="1">
    <location>
        <begin position="293"/>
        <end position="316"/>
    </location>
</feature>
<dbReference type="PANTHER" id="PTHR12136">
    <property type="entry name" value="ENHANCED DISEASE RESISTANCE-RELATED"/>
    <property type="match status" value="1"/>
</dbReference>
<evidence type="ECO:0000256" key="1">
    <source>
        <dbReference type="SAM" id="MobiDB-lite"/>
    </source>
</evidence>